<name>A0A6A5ZYL5_9PLEO</name>
<keyword evidence="3" id="KW-1185">Reference proteome</keyword>
<dbReference type="RefSeq" id="XP_033518779.1">
    <property type="nucleotide sequence ID" value="XM_033671874.1"/>
</dbReference>
<evidence type="ECO:0008006" key="4">
    <source>
        <dbReference type="Google" id="ProtNLM"/>
    </source>
</evidence>
<keyword evidence="1" id="KW-0732">Signal</keyword>
<reference evidence="2" key="1">
    <citation type="journal article" date="2020" name="Stud. Mycol.">
        <title>101 Dothideomycetes genomes: a test case for predicting lifestyles and emergence of pathogens.</title>
        <authorList>
            <person name="Haridas S."/>
            <person name="Albert R."/>
            <person name="Binder M."/>
            <person name="Bloem J."/>
            <person name="Labutti K."/>
            <person name="Salamov A."/>
            <person name="Andreopoulos B."/>
            <person name="Baker S."/>
            <person name="Barry K."/>
            <person name="Bills G."/>
            <person name="Bluhm B."/>
            <person name="Cannon C."/>
            <person name="Castanera R."/>
            <person name="Culley D."/>
            <person name="Daum C."/>
            <person name="Ezra D."/>
            <person name="Gonzalez J."/>
            <person name="Henrissat B."/>
            <person name="Kuo A."/>
            <person name="Liang C."/>
            <person name="Lipzen A."/>
            <person name="Lutzoni F."/>
            <person name="Magnuson J."/>
            <person name="Mondo S."/>
            <person name="Nolan M."/>
            <person name="Ohm R."/>
            <person name="Pangilinan J."/>
            <person name="Park H.-J."/>
            <person name="Ramirez L."/>
            <person name="Alfaro M."/>
            <person name="Sun H."/>
            <person name="Tritt A."/>
            <person name="Yoshinaga Y."/>
            <person name="Zwiers L.-H."/>
            <person name="Turgeon B."/>
            <person name="Goodwin S."/>
            <person name="Spatafora J."/>
            <person name="Crous P."/>
            <person name="Grigoriev I."/>
        </authorList>
    </citation>
    <scope>NUCLEOTIDE SEQUENCE</scope>
    <source>
        <strain evidence="2">CBS 119687</strain>
    </source>
</reference>
<proteinExistence type="predicted"/>
<evidence type="ECO:0000313" key="2">
    <source>
        <dbReference type="EMBL" id="KAF2124386.1"/>
    </source>
</evidence>
<gene>
    <name evidence="2" type="ORF">P153DRAFT_401012</name>
</gene>
<accession>A0A6A5ZYL5</accession>
<feature type="signal peptide" evidence="1">
    <location>
        <begin position="1"/>
        <end position="20"/>
    </location>
</feature>
<organism evidence="2 3">
    <name type="scientific">Dothidotthia symphoricarpi CBS 119687</name>
    <dbReference type="NCBI Taxonomy" id="1392245"/>
    <lineage>
        <taxon>Eukaryota</taxon>
        <taxon>Fungi</taxon>
        <taxon>Dikarya</taxon>
        <taxon>Ascomycota</taxon>
        <taxon>Pezizomycotina</taxon>
        <taxon>Dothideomycetes</taxon>
        <taxon>Pleosporomycetidae</taxon>
        <taxon>Pleosporales</taxon>
        <taxon>Dothidotthiaceae</taxon>
        <taxon>Dothidotthia</taxon>
    </lineage>
</organism>
<dbReference type="EMBL" id="ML977519">
    <property type="protein sequence ID" value="KAF2124386.1"/>
    <property type="molecule type" value="Genomic_DNA"/>
</dbReference>
<sequence>MRPTTLLAPLTLAASSSAWARAPNGVWVANNVVYMIGNVQVHEACTKMNTNQYWGSGGCALG</sequence>
<dbReference type="GeneID" id="54412306"/>
<dbReference type="OrthoDB" id="4410170at2759"/>
<dbReference type="Proteomes" id="UP000799771">
    <property type="component" value="Unassembled WGS sequence"/>
</dbReference>
<feature type="chain" id="PRO_5025377389" description="Carbohydrate-binding module family 1 protein" evidence="1">
    <location>
        <begin position="21"/>
        <end position="62"/>
    </location>
</feature>
<evidence type="ECO:0000313" key="3">
    <source>
        <dbReference type="Proteomes" id="UP000799771"/>
    </source>
</evidence>
<evidence type="ECO:0000256" key="1">
    <source>
        <dbReference type="SAM" id="SignalP"/>
    </source>
</evidence>
<dbReference type="AlphaFoldDB" id="A0A6A5ZYL5"/>
<protein>
    <recommendedName>
        <fullName evidence="4">Carbohydrate-binding module family 1 protein</fullName>
    </recommendedName>
</protein>